<feature type="chain" id="PRO_5045259948" evidence="1">
    <location>
        <begin position="21"/>
        <end position="121"/>
    </location>
</feature>
<organism evidence="3 4">
    <name type="scientific">Lederbergia graminis</name>
    <dbReference type="NCBI Taxonomy" id="735518"/>
    <lineage>
        <taxon>Bacteria</taxon>
        <taxon>Bacillati</taxon>
        <taxon>Bacillota</taxon>
        <taxon>Bacilli</taxon>
        <taxon>Bacillales</taxon>
        <taxon>Bacillaceae</taxon>
        <taxon>Lederbergia</taxon>
    </lineage>
</organism>
<dbReference type="PROSITE" id="PS51257">
    <property type="entry name" value="PROKAR_LIPOPROTEIN"/>
    <property type="match status" value="1"/>
</dbReference>
<evidence type="ECO:0000313" key="4">
    <source>
        <dbReference type="Proteomes" id="UP001596147"/>
    </source>
</evidence>
<dbReference type="Pfam" id="PF13473">
    <property type="entry name" value="Cupredoxin_1"/>
    <property type="match status" value="1"/>
</dbReference>
<comment type="caution">
    <text evidence="3">The sequence shown here is derived from an EMBL/GenBank/DDBJ whole genome shotgun (WGS) entry which is preliminary data.</text>
</comment>
<gene>
    <name evidence="3" type="ORF">ACFPM4_11945</name>
</gene>
<dbReference type="Gene3D" id="2.60.40.420">
    <property type="entry name" value="Cupredoxins - blue copper proteins"/>
    <property type="match status" value="1"/>
</dbReference>
<dbReference type="EMBL" id="JBHSMC010000014">
    <property type="protein sequence ID" value="MFC5465463.1"/>
    <property type="molecule type" value="Genomic_DNA"/>
</dbReference>
<feature type="domain" description="EfeO-type cupredoxin-like" evidence="2">
    <location>
        <begin position="14"/>
        <end position="120"/>
    </location>
</feature>
<dbReference type="SUPFAM" id="SSF49503">
    <property type="entry name" value="Cupredoxins"/>
    <property type="match status" value="1"/>
</dbReference>
<protein>
    <submittedName>
        <fullName evidence="3">Cupredoxin domain-containing protein</fullName>
    </submittedName>
</protein>
<evidence type="ECO:0000313" key="3">
    <source>
        <dbReference type="EMBL" id="MFC5465463.1"/>
    </source>
</evidence>
<evidence type="ECO:0000256" key="1">
    <source>
        <dbReference type="SAM" id="SignalP"/>
    </source>
</evidence>
<dbReference type="InterPro" id="IPR008972">
    <property type="entry name" value="Cupredoxin"/>
</dbReference>
<keyword evidence="4" id="KW-1185">Reference proteome</keyword>
<sequence length="121" mass="13353">MMKKWMLALMLVVASMFLLAACGGDDEEEAVGNGEVKEFTIDATNFEFDLKEIKVNKGDTVKVTLKNSEGNHAVKFEGYNKEVRGDKTISFVANKTGEFEYVCSIFCGIGHDDMVGTLIVE</sequence>
<dbReference type="Proteomes" id="UP001596147">
    <property type="component" value="Unassembled WGS sequence"/>
</dbReference>
<keyword evidence="1" id="KW-0732">Signal</keyword>
<name>A0ABW0LHR6_9BACI</name>
<dbReference type="InterPro" id="IPR028096">
    <property type="entry name" value="EfeO_Cupredoxin"/>
</dbReference>
<reference evidence="4" key="1">
    <citation type="journal article" date="2019" name="Int. J. Syst. Evol. Microbiol.">
        <title>The Global Catalogue of Microorganisms (GCM) 10K type strain sequencing project: providing services to taxonomists for standard genome sequencing and annotation.</title>
        <authorList>
            <consortium name="The Broad Institute Genomics Platform"/>
            <consortium name="The Broad Institute Genome Sequencing Center for Infectious Disease"/>
            <person name="Wu L."/>
            <person name="Ma J."/>
        </authorList>
    </citation>
    <scope>NUCLEOTIDE SEQUENCE [LARGE SCALE GENOMIC DNA]</scope>
    <source>
        <strain evidence="4">CGMCC 1.12237</strain>
    </source>
</reference>
<accession>A0ABW0LHR6</accession>
<evidence type="ECO:0000259" key="2">
    <source>
        <dbReference type="Pfam" id="PF13473"/>
    </source>
</evidence>
<feature type="signal peptide" evidence="1">
    <location>
        <begin position="1"/>
        <end position="20"/>
    </location>
</feature>
<proteinExistence type="predicted"/>